<dbReference type="InterPro" id="IPR037185">
    <property type="entry name" value="EmrE-like"/>
</dbReference>
<comment type="subcellular location">
    <subcellularLocation>
        <location evidence="1 6">Membrane</location>
        <topology evidence="1 6">Multi-pass membrane protein</topology>
    </subcellularLocation>
</comment>
<evidence type="ECO:0000256" key="7">
    <source>
        <dbReference type="SAM" id="MobiDB-lite"/>
    </source>
</evidence>
<protein>
    <recommendedName>
        <fullName evidence="6">WAT1-related protein</fullName>
    </recommendedName>
</protein>
<evidence type="ECO:0000259" key="8">
    <source>
        <dbReference type="Pfam" id="PF00892"/>
    </source>
</evidence>
<evidence type="ECO:0000256" key="1">
    <source>
        <dbReference type="ARBA" id="ARBA00004141"/>
    </source>
</evidence>
<dbReference type="EMBL" id="SPHZ02000007">
    <property type="protein sequence ID" value="KAF0907473.1"/>
    <property type="molecule type" value="Genomic_DNA"/>
</dbReference>
<evidence type="ECO:0000313" key="10">
    <source>
        <dbReference type="Proteomes" id="UP000479710"/>
    </source>
</evidence>
<sequence>MAEWLLLPTSMVLVQVFTIGALIVSKIAFNVGMAPFVLLAYRNLIGALIVLPFAFWFEREMMKKVNYKILGWASINALFGIVLSMGLNYYGLRATNAAYTVNFLNLIPVVTFIIAIILRLEKLRLNTRPGMMKVIGTIICVGGTMVISLYKGKLLHLWPAHLLTPAQLRAIGGESAGSPNHHNILIGTLFLCGSCLSYAFWFIIQAKVSKEFPSKYFSTMLACLLGTIQAVVLGIAVNRDPSAWALHWDLQLLTVVYLGVFNTAATFCLITWAVTRRGPTYPSMFNSLSLIVTVVLDSVLLGSDVSVGSLLGAFMIIVGLYAFLWGQGKEIERQQQVPATTDVDQSRTTDVTSDGEV</sequence>
<reference evidence="9 10" key="1">
    <citation type="submission" date="2019-11" db="EMBL/GenBank/DDBJ databases">
        <title>Whole genome sequence of Oryza granulata.</title>
        <authorList>
            <person name="Li W."/>
        </authorList>
    </citation>
    <scope>NUCLEOTIDE SEQUENCE [LARGE SCALE GENOMIC DNA]</scope>
    <source>
        <strain evidence="10">cv. Menghai</strain>
        <tissue evidence="9">Leaf</tissue>
    </source>
</reference>
<dbReference type="OrthoDB" id="670984at2759"/>
<evidence type="ECO:0000256" key="4">
    <source>
        <dbReference type="ARBA" id="ARBA00022989"/>
    </source>
</evidence>
<evidence type="ECO:0000256" key="2">
    <source>
        <dbReference type="ARBA" id="ARBA00007635"/>
    </source>
</evidence>
<feature type="transmembrane region" description="Helical" evidence="6">
    <location>
        <begin position="39"/>
        <end position="57"/>
    </location>
</feature>
<evidence type="ECO:0000256" key="6">
    <source>
        <dbReference type="RuleBase" id="RU363077"/>
    </source>
</evidence>
<dbReference type="AlphaFoldDB" id="A0A6G1D6R7"/>
<feature type="transmembrane region" description="Helical" evidence="6">
    <location>
        <begin position="130"/>
        <end position="150"/>
    </location>
</feature>
<feature type="transmembrane region" description="Helical" evidence="6">
    <location>
        <begin position="250"/>
        <end position="272"/>
    </location>
</feature>
<feature type="transmembrane region" description="Helical" evidence="6">
    <location>
        <begin position="216"/>
        <end position="238"/>
    </location>
</feature>
<keyword evidence="3 6" id="KW-0812">Transmembrane</keyword>
<dbReference type="InterPro" id="IPR000620">
    <property type="entry name" value="EamA_dom"/>
</dbReference>
<keyword evidence="5 6" id="KW-0472">Membrane</keyword>
<feature type="transmembrane region" description="Helical" evidence="6">
    <location>
        <begin position="307"/>
        <end position="326"/>
    </location>
</feature>
<dbReference type="SUPFAM" id="SSF103481">
    <property type="entry name" value="Multidrug resistance efflux transporter EmrE"/>
    <property type="match status" value="2"/>
</dbReference>
<dbReference type="GO" id="GO:0022857">
    <property type="term" value="F:transmembrane transporter activity"/>
    <property type="evidence" value="ECO:0007669"/>
    <property type="project" value="InterPro"/>
</dbReference>
<keyword evidence="4 6" id="KW-1133">Transmembrane helix</keyword>
<feature type="domain" description="EamA" evidence="8">
    <location>
        <begin position="20"/>
        <end position="148"/>
    </location>
</feature>
<keyword evidence="10" id="KW-1185">Reference proteome</keyword>
<name>A0A6G1D6R7_9ORYZ</name>
<feature type="transmembrane region" description="Helical" evidence="6">
    <location>
        <begin position="184"/>
        <end position="204"/>
    </location>
</feature>
<dbReference type="InterPro" id="IPR030184">
    <property type="entry name" value="WAT1-related"/>
</dbReference>
<proteinExistence type="inferred from homology"/>
<gene>
    <name evidence="9" type="ORF">E2562_017405</name>
</gene>
<feature type="domain" description="EamA" evidence="8">
    <location>
        <begin position="186"/>
        <end position="323"/>
    </location>
</feature>
<evidence type="ECO:0000256" key="5">
    <source>
        <dbReference type="ARBA" id="ARBA00023136"/>
    </source>
</evidence>
<feature type="region of interest" description="Disordered" evidence="7">
    <location>
        <begin position="336"/>
        <end position="357"/>
    </location>
</feature>
<comment type="similarity">
    <text evidence="2 6">Belongs to the drug/metabolite transporter (DMT) superfamily. Plant drug/metabolite exporter (P-DME) (TC 2.A.7.4) family.</text>
</comment>
<dbReference type="Proteomes" id="UP000479710">
    <property type="component" value="Unassembled WGS sequence"/>
</dbReference>
<dbReference type="Pfam" id="PF00892">
    <property type="entry name" value="EamA"/>
    <property type="match status" value="2"/>
</dbReference>
<feature type="transmembrane region" description="Helical" evidence="6">
    <location>
        <begin position="97"/>
        <end position="118"/>
    </location>
</feature>
<comment type="caution">
    <text evidence="9">The sequence shown here is derived from an EMBL/GenBank/DDBJ whole genome shotgun (WGS) entry which is preliminary data.</text>
</comment>
<organism evidence="9 10">
    <name type="scientific">Oryza meyeriana var. granulata</name>
    <dbReference type="NCBI Taxonomy" id="110450"/>
    <lineage>
        <taxon>Eukaryota</taxon>
        <taxon>Viridiplantae</taxon>
        <taxon>Streptophyta</taxon>
        <taxon>Embryophyta</taxon>
        <taxon>Tracheophyta</taxon>
        <taxon>Spermatophyta</taxon>
        <taxon>Magnoliopsida</taxon>
        <taxon>Liliopsida</taxon>
        <taxon>Poales</taxon>
        <taxon>Poaceae</taxon>
        <taxon>BOP clade</taxon>
        <taxon>Oryzoideae</taxon>
        <taxon>Oryzeae</taxon>
        <taxon>Oryzinae</taxon>
        <taxon>Oryza</taxon>
        <taxon>Oryza meyeriana</taxon>
    </lineage>
</organism>
<accession>A0A6G1D6R7</accession>
<dbReference type="PANTHER" id="PTHR31218">
    <property type="entry name" value="WAT1-RELATED PROTEIN"/>
    <property type="match status" value="1"/>
</dbReference>
<feature type="transmembrane region" description="Helical" evidence="6">
    <location>
        <begin position="12"/>
        <end position="33"/>
    </location>
</feature>
<evidence type="ECO:0000256" key="3">
    <source>
        <dbReference type="ARBA" id="ARBA00022692"/>
    </source>
</evidence>
<evidence type="ECO:0000313" key="9">
    <source>
        <dbReference type="EMBL" id="KAF0907473.1"/>
    </source>
</evidence>
<dbReference type="GO" id="GO:0016020">
    <property type="term" value="C:membrane"/>
    <property type="evidence" value="ECO:0007669"/>
    <property type="project" value="UniProtKB-SubCell"/>
</dbReference>
<feature type="transmembrane region" description="Helical" evidence="6">
    <location>
        <begin position="69"/>
        <end position="91"/>
    </location>
</feature>
<feature type="transmembrane region" description="Helical" evidence="6">
    <location>
        <begin position="284"/>
        <end position="301"/>
    </location>
</feature>